<gene>
    <name evidence="1" type="ORF">GCM10008027_34840</name>
</gene>
<keyword evidence="2" id="KW-1185">Reference proteome</keyword>
<protein>
    <recommendedName>
        <fullName evidence="3">Phage protein</fullName>
    </recommendedName>
</protein>
<dbReference type="RefSeq" id="WP_188730618.1">
    <property type="nucleotide sequence ID" value="NZ_BMIT01000017.1"/>
</dbReference>
<comment type="caution">
    <text evidence="1">The sequence shown here is derived from an EMBL/GenBank/DDBJ whole genome shotgun (WGS) entry which is preliminary data.</text>
</comment>
<name>A0ABQ1U2M5_9GAMM</name>
<organism evidence="1 2">
    <name type="scientific">Pseudoalteromonas gelatinilytica</name>
    <dbReference type="NCBI Taxonomy" id="1703256"/>
    <lineage>
        <taxon>Bacteria</taxon>
        <taxon>Pseudomonadati</taxon>
        <taxon>Pseudomonadota</taxon>
        <taxon>Gammaproteobacteria</taxon>
        <taxon>Alteromonadales</taxon>
        <taxon>Pseudoalteromonadaceae</taxon>
        <taxon>Pseudoalteromonas</taxon>
    </lineage>
</organism>
<accession>A0ABQ1U2M5</accession>
<dbReference type="Proteomes" id="UP000638462">
    <property type="component" value="Unassembled WGS sequence"/>
</dbReference>
<sequence length="107" mass="12196">MAFSIVTMQNVQVHQPVKFTFDGNSHEFTAQFKLLDDDANEALAESGDHEMIKRVLVDWGDDFVDENNKPLPFNDDNLAKCLKVSWWRTAVLDAYFIAVAVAGRKNY</sequence>
<proteinExistence type="predicted"/>
<evidence type="ECO:0000313" key="1">
    <source>
        <dbReference type="EMBL" id="GGF06985.1"/>
    </source>
</evidence>
<evidence type="ECO:0008006" key="3">
    <source>
        <dbReference type="Google" id="ProtNLM"/>
    </source>
</evidence>
<evidence type="ECO:0000313" key="2">
    <source>
        <dbReference type="Proteomes" id="UP000638462"/>
    </source>
</evidence>
<reference evidence="2" key="1">
    <citation type="journal article" date="2019" name="Int. J. Syst. Evol. Microbiol.">
        <title>The Global Catalogue of Microorganisms (GCM) 10K type strain sequencing project: providing services to taxonomists for standard genome sequencing and annotation.</title>
        <authorList>
            <consortium name="The Broad Institute Genomics Platform"/>
            <consortium name="The Broad Institute Genome Sequencing Center for Infectious Disease"/>
            <person name="Wu L."/>
            <person name="Ma J."/>
        </authorList>
    </citation>
    <scope>NUCLEOTIDE SEQUENCE [LARGE SCALE GENOMIC DNA]</scope>
    <source>
        <strain evidence="2">CGMCC 1.15394</strain>
    </source>
</reference>
<dbReference type="EMBL" id="BMIT01000017">
    <property type="protein sequence ID" value="GGF06985.1"/>
    <property type="molecule type" value="Genomic_DNA"/>
</dbReference>